<dbReference type="Proteomes" id="UP000681967">
    <property type="component" value="Unassembled WGS sequence"/>
</dbReference>
<dbReference type="AlphaFoldDB" id="A0A8S3AYL9"/>
<gene>
    <name evidence="1" type="ORF">BYL167_LOCUS47240</name>
</gene>
<feature type="non-terminal residue" evidence="1">
    <location>
        <position position="39"/>
    </location>
</feature>
<evidence type="ECO:0000313" key="1">
    <source>
        <dbReference type="EMBL" id="CAF4779274.1"/>
    </source>
</evidence>
<name>A0A8S3AYL9_9BILA</name>
<evidence type="ECO:0000313" key="2">
    <source>
        <dbReference type="Proteomes" id="UP000681967"/>
    </source>
</evidence>
<sequence>MFGLNNLFWYYSKTVRGRVEIVEHNPGGTELPAETFFGT</sequence>
<comment type="caution">
    <text evidence="1">The sequence shown here is derived from an EMBL/GenBank/DDBJ whole genome shotgun (WGS) entry which is preliminary data.</text>
</comment>
<proteinExistence type="predicted"/>
<accession>A0A8S3AYL9</accession>
<protein>
    <submittedName>
        <fullName evidence="1">Uncharacterized protein</fullName>
    </submittedName>
</protein>
<dbReference type="EMBL" id="CAJOBH010135428">
    <property type="protein sequence ID" value="CAF4779274.1"/>
    <property type="molecule type" value="Genomic_DNA"/>
</dbReference>
<reference evidence="1" key="1">
    <citation type="submission" date="2021-02" db="EMBL/GenBank/DDBJ databases">
        <authorList>
            <person name="Nowell W R."/>
        </authorList>
    </citation>
    <scope>NUCLEOTIDE SEQUENCE</scope>
</reference>
<organism evidence="1 2">
    <name type="scientific">Rotaria magnacalcarata</name>
    <dbReference type="NCBI Taxonomy" id="392030"/>
    <lineage>
        <taxon>Eukaryota</taxon>
        <taxon>Metazoa</taxon>
        <taxon>Spiralia</taxon>
        <taxon>Gnathifera</taxon>
        <taxon>Rotifera</taxon>
        <taxon>Eurotatoria</taxon>
        <taxon>Bdelloidea</taxon>
        <taxon>Philodinida</taxon>
        <taxon>Philodinidae</taxon>
        <taxon>Rotaria</taxon>
    </lineage>
</organism>